<dbReference type="Proteomes" id="UP000022447">
    <property type="component" value="Unassembled WGS sequence"/>
</dbReference>
<evidence type="ECO:0000313" key="8">
    <source>
        <dbReference type="Proteomes" id="UP000022447"/>
    </source>
</evidence>
<dbReference type="GO" id="GO:0006352">
    <property type="term" value="P:DNA-templated transcription initiation"/>
    <property type="evidence" value="ECO:0007669"/>
    <property type="project" value="InterPro"/>
</dbReference>
<reference evidence="7 8" key="1">
    <citation type="submission" date="2014-01" db="EMBL/GenBank/DDBJ databases">
        <title>Roseivivax halodurans JCM 10272 Genome Sequencing.</title>
        <authorList>
            <person name="Lai Q."/>
            <person name="Li G."/>
            <person name="Shao Z."/>
        </authorList>
    </citation>
    <scope>NUCLEOTIDE SEQUENCE [LARGE SCALE GENOMIC DNA]</scope>
    <source>
        <strain evidence="7 8">JCM 10272</strain>
    </source>
</reference>
<evidence type="ECO:0000256" key="1">
    <source>
        <dbReference type="ARBA" id="ARBA00010641"/>
    </source>
</evidence>
<dbReference type="InterPro" id="IPR013324">
    <property type="entry name" value="RNA_pol_sigma_r3/r4-like"/>
</dbReference>
<keyword evidence="3" id="KW-0731">Sigma factor</keyword>
<dbReference type="OrthoDB" id="9784272at2"/>
<dbReference type="GO" id="GO:0016987">
    <property type="term" value="F:sigma factor activity"/>
    <property type="evidence" value="ECO:0007669"/>
    <property type="project" value="UniProtKB-KW"/>
</dbReference>
<sequence length="176" mass="19832">MTDHAALIRACARGDKGALHQLMTAEGGRMLGVARRILRRTDLAEEALQEALVLVWRKAHQFDESRGNARGWLYTILRNRCLTMLRNEDREVPVAPEDLDTPPDDVMLETAFDRLGHASDLRRCLERLDGESRRAILATYVLGYSHGEIAGRLDAPLGSVKSRVRRGLMKLRECLS</sequence>
<protein>
    <submittedName>
        <fullName evidence="7">RNA polymerase sigma factor</fullName>
    </submittedName>
</protein>
<dbReference type="InterPro" id="IPR014284">
    <property type="entry name" value="RNA_pol_sigma-70_dom"/>
</dbReference>
<evidence type="ECO:0000256" key="3">
    <source>
        <dbReference type="ARBA" id="ARBA00023082"/>
    </source>
</evidence>
<feature type="domain" description="RNA polymerase sigma-70 region 2" evidence="5">
    <location>
        <begin position="24"/>
        <end position="90"/>
    </location>
</feature>
<evidence type="ECO:0000259" key="6">
    <source>
        <dbReference type="Pfam" id="PF08281"/>
    </source>
</evidence>
<comment type="similarity">
    <text evidence="1">Belongs to the sigma-70 factor family. ECF subfamily.</text>
</comment>
<feature type="domain" description="RNA polymerase sigma factor 70 region 4 type 2" evidence="6">
    <location>
        <begin position="120"/>
        <end position="171"/>
    </location>
</feature>
<keyword evidence="2" id="KW-0805">Transcription regulation</keyword>
<dbReference type="InterPro" id="IPR036388">
    <property type="entry name" value="WH-like_DNA-bd_sf"/>
</dbReference>
<dbReference type="Gene3D" id="1.10.1740.10">
    <property type="match status" value="1"/>
</dbReference>
<dbReference type="NCBIfam" id="TIGR02937">
    <property type="entry name" value="sigma70-ECF"/>
    <property type="match status" value="1"/>
</dbReference>
<keyword evidence="4" id="KW-0804">Transcription</keyword>
<dbReference type="InterPro" id="IPR013325">
    <property type="entry name" value="RNA_pol_sigma_r2"/>
</dbReference>
<dbReference type="Pfam" id="PF08281">
    <property type="entry name" value="Sigma70_r4_2"/>
    <property type="match status" value="1"/>
</dbReference>
<dbReference type="PANTHER" id="PTHR43133:SF62">
    <property type="entry name" value="RNA POLYMERASE SIGMA FACTOR SIGZ"/>
    <property type="match status" value="1"/>
</dbReference>
<dbReference type="AlphaFoldDB" id="X7EDN1"/>
<gene>
    <name evidence="7" type="ORF">OCH239_05200</name>
</gene>
<dbReference type="EMBL" id="JALZ01000014">
    <property type="protein sequence ID" value="ETX14037.1"/>
    <property type="molecule type" value="Genomic_DNA"/>
</dbReference>
<dbReference type="Pfam" id="PF04542">
    <property type="entry name" value="Sigma70_r2"/>
    <property type="match status" value="1"/>
</dbReference>
<evidence type="ECO:0000259" key="5">
    <source>
        <dbReference type="Pfam" id="PF04542"/>
    </source>
</evidence>
<dbReference type="SUPFAM" id="SSF88659">
    <property type="entry name" value="Sigma3 and sigma4 domains of RNA polymerase sigma factors"/>
    <property type="match status" value="1"/>
</dbReference>
<dbReference type="CDD" id="cd06171">
    <property type="entry name" value="Sigma70_r4"/>
    <property type="match status" value="1"/>
</dbReference>
<organism evidence="7 8">
    <name type="scientific">Roseivivax halodurans JCM 10272</name>
    <dbReference type="NCBI Taxonomy" id="1449350"/>
    <lineage>
        <taxon>Bacteria</taxon>
        <taxon>Pseudomonadati</taxon>
        <taxon>Pseudomonadota</taxon>
        <taxon>Alphaproteobacteria</taxon>
        <taxon>Rhodobacterales</taxon>
        <taxon>Roseobacteraceae</taxon>
        <taxon>Roseivivax</taxon>
    </lineage>
</organism>
<dbReference type="Gene3D" id="1.10.10.10">
    <property type="entry name" value="Winged helix-like DNA-binding domain superfamily/Winged helix DNA-binding domain"/>
    <property type="match status" value="1"/>
</dbReference>
<dbReference type="GO" id="GO:0003677">
    <property type="term" value="F:DNA binding"/>
    <property type="evidence" value="ECO:0007669"/>
    <property type="project" value="InterPro"/>
</dbReference>
<evidence type="ECO:0000256" key="4">
    <source>
        <dbReference type="ARBA" id="ARBA00023163"/>
    </source>
</evidence>
<dbReference type="PANTHER" id="PTHR43133">
    <property type="entry name" value="RNA POLYMERASE ECF-TYPE SIGMA FACTO"/>
    <property type="match status" value="1"/>
</dbReference>
<dbReference type="InterPro" id="IPR013249">
    <property type="entry name" value="RNA_pol_sigma70_r4_t2"/>
</dbReference>
<dbReference type="SUPFAM" id="SSF88946">
    <property type="entry name" value="Sigma2 domain of RNA polymerase sigma factors"/>
    <property type="match status" value="1"/>
</dbReference>
<dbReference type="eggNOG" id="COG1595">
    <property type="taxonomic scope" value="Bacteria"/>
</dbReference>
<proteinExistence type="inferred from homology"/>
<name>X7EDN1_9RHOB</name>
<comment type="caution">
    <text evidence="7">The sequence shown here is derived from an EMBL/GenBank/DDBJ whole genome shotgun (WGS) entry which is preliminary data.</text>
</comment>
<keyword evidence="8" id="KW-1185">Reference proteome</keyword>
<dbReference type="InterPro" id="IPR039425">
    <property type="entry name" value="RNA_pol_sigma-70-like"/>
</dbReference>
<accession>X7EDN1</accession>
<dbReference type="InterPro" id="IPR007627">
    <property type="entry name" value="RNA_pol_sigma70_r2"/>
</dbReference>
<dbReference type="STRING" id="1449350.OCH239_05200"/>
<evidence type="ECO:0000256" key="2">
    <source>
        <dbReference type="ARBA" id="ARBA00023015"/>
    </source>
</evidence>
<evidence type="ECO:0000313" key="7">
    <source>
        <dbReference type="EMBL" id="ETX14037.1"/>
    </source>
</evidence>